<dbReference type="PANTHER" id="PTHR45663">
    <property type="entry name" value="GEO12009P1"/>
    <property type="match status" value="1"/>
</dbReference>
<keyword evidence="5" id="KW-1185">Reference proteome</keyword>
<proteinExistence type="predicted"/>
<organism evidence="3 5">
    <name type="scientific">Geomonas terrae</name>
    <dbReference type="NCBI Taxonomy" id="2562681"/>
    <lineage>
        <taxon>Bacteria</taxon>
        <taxon>Pseudomonadati</taxon>
        <taxon>Thermodesulfobacteriota</taxon>
        <taxon>Desulfuromonadia</taxon>
        <taxon>Geobacterales</taxon>
        <taxon>Geobacteraceae</taxon>
        <taxon>Geomonas</taxon>
    </lineage>
</organism>
<feature type="signal peptide" evidence="1">
    <location>
        <begin position="1"/>
        <end position="19"/>
    </location>
</feature>
<keyword evidence="1" id="KW-0732">Signal</keyword>
<dbReference type="Proteomes" id="UP000306416">
    <property type="component" value="Unassembled WGS sequence"/>
</dbReference>
<evidence type="ECO:0000313" key="3">
    <source>
        <dbReference type="EMBL" id="TGU70515.1"/>
    </source>
</evidence>
<protein>
    <submittedName>
        <fullName evidence="3">Thioredoxin</fullName>
    </submittedName>
</protein>
<feature type="domain" description="Thioredoxin" evidence="2">
    <location>
        <begin position="10"/>
        <end position="125"/>
    </location>
</feature>
<dbReference type="EMBL" id="SRSC01000004">
    <property type="protein sequence ID" value="TGU70515.1"/>
    <property type="molecule type" value="Genomic_DNA"/>
</dbReference>
<dbReference type="CDD" id="cd02947">
    <property type="entry name" value="TRX_family"/>
    <property type="match status" value="1"/>
</dbReference>
<dbReference type="InterPro" id="IPR036249">
    <property type="entry name" value="Thioredoxin-like_sf"/>
</dbReference>
<dbReference type="PROSITE" id="PS51352">
    <property type="entry name" value="THIOREDOXIN_2"/>
    <property type="match status" value="1"/>
</dbReference>
<evidence type="ECO:0000313" key="5">
    <source>
        <dbReference type="Proteomes" id="UP000306416"/>
    </source>
</evidence>
<accession>A0A4S1CB12</accession>
<comment type="caution">
    <text evidence="3">The sequence shown here is derived from an EMBL/GenBank/DDBJ whole genome shotgun (WGS) entry which is preliminary data.</text>
</comment>
<dbReference type="GO" id="GO:0015035">
    <property type="term" value="F:protein-disulfide reductase activity"/>
    <property type="evidence" value="ECO:0007669"/>
    <property type="project" value="TreeGrafter"/>
</dbReference>
<dbReference type="Pfam" id="PF00085">
    <property type="entry name" value="Thioredoxin"/>
    <property type="match status" value="1"/>
</dbReference>
<dbReference type="GO" id="GO:0045454">
    <property type="term" value="P:cell redox homeostasis"/>
    <property type="evidence" value="ECO:0007669"/>
    <property type="project" value="TreeGrafter"/>
</dbReference>
<reference evidence="3 5" key="1">
    <citation type="submission" date="2019-04" db="EMBL/GenBank/DDBJ databases">
        <title>Geobacter oryzae sp. nov., ferric-reducing bacteria isolated from paddy soil.</title>
        <authorList>
            <person name="Xu Z."/>
            <person name="Masuda Y."/>
            <person name="Itoh H."/>
            <person name="Senoo K."/>
        </authorList>
    </citation>
    <scope>NUCLEOTIDE SEQUENCE [LARGE SCALE GENOMIC DNA]</scope>
    <source>
        <strain evidence="3 5">Red111</strain>
    </source>
</reference>
<name>A0A4S1CB12_9BACT</name>
<dbReference type="PANTHER" id="PTHR45663:SF11">
    <property type="entry name" value="GEO12009P1"/>
    <property type="match status" value="1"/>
</dbReference>
<evidence type="ECO:0000256" key="1">
    <source>
        <dbReference type="SAM" id="SignalP"/>
    </source>
</evidence>
<dbReference type="RefSeq" id="WP_135870401.1">
    <property type="nucleotide sequence ID" value="NZ_SRSC01000002.1"/>
</dbReference>
<sequence>MKIAATLALLLVSAALAHAELPAATDAAVANALRSGKPTVIDLGARTCIPCKKMAPILENLAAEYRGKASVLFIDVHENQAAADKFRVQMIPTQIFFDKNGKEIKRHIGFIDKTEMVRDLKAAGLK</sequence>
<dbReference type="InterPro" id="IPR013766">
    <property type="entry name" value="Thioredoxin_domain"/>
</dbReference>
<gene>
    <name evidence="4" type="ORF">E4633_11660</name>
    <name evidence="3" type="ORF">E4633_16050</name>
</gene>
<dbReference type="GO" id="GO:0005829">
    <property type="term" value="C:cytosol"/>
    <property type="evidence" value="ECO:0007669"/>
    <property type="project" value="TreeGrafter"/>
</dbReference>
<dbReference type="Gene3D" id="3.40.30.10">
    <property type="entry name" value="Glutaredoxin"/>
    <property type="match status" value="1"/>
</dbReference>
<dbReference type="AlphaFoldDB" id="A0A4S1CB12"/>
<evidence type="ECO:0000313" key="4">
    <source>
        <dbReference type="EMBL" id="TGU72935.1"/>
    </source>
</evidence>
<dbReference type="SUPFAM" id="SSF52833">
    <property type="entry name" value="Thioredoxin-like"/>
    <property type="match status" value="1"/>
</dbReference>
<evidence type="ECO:0000259" key="2">
    <source>
        <dbReference type="PROSITE" id="PS51352"/>
    </source>
</evidence>
<dbReference type="EMBL" id="SRSC01000002">
    <property type="protein sequence ID" value="TGU72935.1"/>
    <property type="molecule type" value="Genomic_DNA"/>
</dbReference>
<feature type="chain" id="PRO_5044609012" evidence="1">
    <location>
        <begin position="20"/>
        <end position="126"/>
    </location>
</feature>